<evidence type="ECO:0000313" key="8">
    <source>
        <dbReference type="EMBL" id="RQW61499.1"/>
    </source>
</evidence>
<keyword evidence="9" id="KW-1185">Reference proteome</keyword>
<keyword evidence="3" id="KW-0560">Oxidoreductase</keyword>
<dbReference type="SUPFAM" id="SSF51430">
    <property type="entry name" value="NAD(P)-linked oxidoreductase"/>
    <property type="match status" value="1"/>
</dbReference>
<reference evidence="8 9" key="1">
    <citation type="submission" date="2018-11" db="EMBL/GenBank/DDBJ databases">
        <title>Vibrio LJC006 sp. nov., isolated from seawater during the bloom of the enteromorpha.</title>
        <authorList>
            <person name="Liang J."/>
        </authorList>
    </citation>
    <scope>NUCLEOTIDE SEQUENCE [LARGE SCALE GENOMIC DNA]</scope>
    <source>
        <strain evidence="8 9">LJC006</strain>
    </source>
</reference>
<proteinExistence type="inferred from homology"/>
<comment type="caution">
    <text evidence="8">The sequence shown here is derived from an EMBL/GenBank/DDBJ whole genome shotgun (WGS) entry which is preliminary data.</text>
</comment>
<accession>A0A3N9TBQ2</accession>
<dbReference type="Gene3D" id="3.20.20.100">
    <property type="entry name" value="NADP-dependent oxidoreductase domain"/>
    <property type="match status" value="1"/>
</dbReference>
<feature type="binding site" evidence="5">
    <location>
        <position position="107"/>
    </location>
    <ligand>
        <name>substrate</name>
    </ligand>
</feature>
<keyword evidence="2" id="KW-0521">NADP</keyword>
<evidence type="ECO:0000256" key="1">
    <source>
        <dbReference type="ARBA" id="ARBA00007905"/>
    </source>
</evidence>
<dbReference type="PANTHER" id="PTHR43827">
    <property type="entry name" value="2,5-DIKETO-D-GLUCONIC ACID REDUCTASE"/>
    <property type="match status" value="1"/>
</dbReference>
<evidence type="ECO:0000256" key="5">
    <source>
        <dbReference type="PIRSR" id="PIRSR000097-2"/>
    </source>
</evidence>
<feature type="site" description="Lowers pKa of active site Tyr" evidence="6">
    <location>
        <position position="74"/>
    </location>
</feature>
<dbReference type="AlphaFoldDB" id="A0A3N9TBQ2"/>
<comment type="similarity">
    <text evidence="1">Belongs to the aldo/keto reductase family.</text>
</comment>
<evidence type="ECO:0000256" key="3">
    <source>
        <dbReference type="ARBA" id="ARBA00023002"/>
    </source>
</evidence>
<organism evidence="8 9">
    <name type="scientific">Vibrio viridaestus</name>
    <dbReference type="NCBI Taxonomy" id="2487322"/>
    <lineage>
        <taxon>Bacteria</taxon>
        <taxon>Pseudomonadati</taxon>
        <taxon>Pseudomonadota</taxon>
        <taxon>Gammaproteobacteria</taxon>
        <taxon>Vibrionales</taxon>
        <taxon>Vibrionaceae</taxon>
        <taxon>Vibrio</taxon>
    </lineage>
</organism>
<dbReference type="FunFam" id="3.20.20.100:FF:000015">
    <property type="entry name" value="Oxidoreductase, aldo/keto reductase family"/>
    <property type="match status" value="1"/>
</dbReference>
<dbReference type="PROSITE" id="PS00798">
    <property type="entry name" value="ALDOKETO_REDUCTASE_1"/>
    <property type="match status" value="1"/>
</dbReference>
<gene>
    <name evidence="8" type="ORF">EES38_19355</name>
</gene>
<sequence length="283" mass="32342">MKDTVTLNNGLVIPTIGYGTFKIDDKESENLVKMAVKTGYRHIDTASYYNNELGIGKGIAGASAPREDIFLATKIWMDDLGYDKTMKSFEDSMKKLDLEYLDLLLLHWPRPLALESWKALEELYNAGKVKAIGVCNYNIRLLQELLDNCSVKPVINQVECHPKLQQTDLIEFCHKNDIAVEAWSPIMKGQVLDVPLLQKLGEKYGKSPVQITLRWHIQRGVIVIPKASSEQRMLDNRDVFDFNLTDEEMAQIATLDEEKRLGFDPEYIYENGFDPARDLKNKK</sequence>
<evidence type="ECO:0000256" key="6">
    <source>
        <dbReference type="PIRSR" id="PIRSR000097-3"/>
    </source>
</evidence>
<dbReference type="Pfam" id="PF00248">
    <property type="entry name" value="Aldo_ket_red"/>
    <property type="match status" value="1"/>
</dbReference>
<dbReference type="RefSeq" id="WP_124938854.1">
    <property type="nucleotide sequence ID" value="NZ_RJVQ01000012.1"/>
</dbReference>
<dbReference type="PANTHER" id="PTHR43827:SF3">
    <property type="entry name" value="NADP-DEPENDENT OXIDOREDUCTASE DOMAIN-CONTAINING PROTEIN"/>
    <property type="match status" value="1"/>
</dbReference>
<evidence type="ECO:0000256" key="2">
    <source>
        <dbReference type="ARBA" id="ARBA00022857"/>
    </source>
</evidence>
<dbReference type="EMBL" id="RJVQ01000012">
    <property type="protein sequence ID" value="RQW61499.1"/>
    <property type="molecule type" value="Genomic_DNA"/>
</dbReference>
<dbReference type="OrthoDB" id="9804790at2"/>
<dbReference type="PROSITE" id="PS00062">
    <property type="entry name" value="ALDOKETO_REDUCTASE_2"/>
    <property type="match status" value="1"/>
</dbReference>
<evidence type="ECO:0000256" key="4">
    <source>
        <dbReference type="PIRSR" id="PIRSR000097-1"/>
    </source>
</evidence>
<protein>
    <submittedName>
        <fullName evidence="8">Aldo/keto reductase</fullName>
    </submittedName>
</protein>
<dbReference type="PIRSF" id="PIRSF000097">
    <property type="entry name" value="AKR"/>
    <property type="match status" value="1"/>
</dbReference>
<dbReference type="InterPro" id="IPR020471">
    <property type="entry name" value="AKR"/>
</dbReference>
<evidence type="ECO:0000259" key="7">
    <source>
        <dbReference type="Pfam" id="PF00248"/>
    </source>
</evidence>
<evidence type="ECO:0000313" key="9">
    <source>
        <dbReference type="Proteomes" id="UP000281112"/>
    </source>
</evidence>
<dbReference type="InterPro" id="IPR023210">
    <property type="entry name" value="NADP_OxRdtase_dom"/>
</dbReference>
<dbReference type="GO" id="GO:0016616">
    <property type="term" value="F:oxidoreductase activity, acting on the CH-OH group of donors, NAD or NADP as acceptor"/>
    <property type="evidence" value="ECO:0007669"/>
    <property type="project" value="UniProtKB-ARBA"/>
</dbReference>
<dbReference type="Proteomes" id="UP000281112">
    <property type="component" value="Unassembled WGS sequence"/>
</dbReference>
<dbReference type="InterPro" id="IPR018170">
    <property type="entry name" value="Aldo/ket_reductase_CS"/>
</dbReference>
<feature type="domain" description="NADP-dependent oxidoreductase" evidence="7">
    <location>
        <begin position="16"/>
        <end position="256"/>
    </location>
</feature>
<name>A0A3N9TBQ2_9VIBR</name>
<dbReference type="PRINTS" id="PR00069">
    <property type="entry name" value="ALDKETRDTASE"/>
</dbReference>
<dbReference type="InterPro" id="IPR036812">
    <property type="entry name" value="NAD(P)_OxRdtase_dom_sf"/>
</dbReference>
<feature type="active site" description="Proton donor" evidence="4">
    <location>
        <position position="49"/>
    </location>
</feature>